<keyword evidence="11" id="KW-1185">Reference proteome</keyword>
<evidence type="ECO:0000256" key="3">
    <source>
        <dbReference type="ARBA" id="ARBA00023125"/>
    </source>
</evidence>
<name>A0AAD4N6T3_9BILA</name>
<dbReference type="PRINTS" id="PR00031">
    <property type="entry name" value="HTHREPRESSR"/>
</dbReference>
<keyword evidence="3 6" id="KW-0238">DNA-binding</keyword>
<evidence type="ECO:0000256" key="4">
    <source>
        <dbReference type="ARBA" id="ARBA00023155"/>
    </source>
</evidence>
<dbReference type="AlphaFoldDB" id="A0AAD4N6T3"/>
<reference evidence="10" key="1">
    <citation type="submission" date="2022-01" db="EMBL/GenBank/DDBJ databases">
        <title>Genome Sequence Resource for Two Populations of Ditylenchus destructor, the Migratory Endoparasitic Phytonematode.</title>
        <authorList>
            <person name="Zhang H."/>
            <person name="Lin R."/>
            <person name="Xie B."/>
        </authorList>
    </citation>
    <scope>NUCLEOTIDE SEQUENCE</scope>
    <source>
        <strain evidence="10">BazhouSP</strain>
    </source>
</reference>
<feature type="region of interest" description="Disordered" evidence="8">
    <location>
        <begin position="124"/>
        <end position="155"/>
    </location>
</feature>
<keyword evidence="2" id="KW-0217">Developmental protein</keyword>
<dbReference type="InterPro" id="IPR009057">
    <property type="entry name" value="Homeodomain-like_sf"/>
</dbReference>
<dbReference type="Pfam" id="PF00046">
    <property type="entry name" value="Homeodomain"/>
    <property type="match status" value="1"/>
</dbReference>
<comment type="caution">
    <text evidence="10">The sequence shown here is derived from an EMBL/GenBank/DDBJ whole genome shotgun (WGS) entry which is preliminary data.</text>
</comment>
<feature type="domain" description="Homeobox" evidence="9">
    <location>
        <begin position="157"/>
        <end position="217"/>
    </location>
</feature>
<comment type="subcellular location">
    <subcellularLocation>
        <location evidence="1 6 7">Nucleus</location>
    </subcellularLocation>
</comment>
<evidence type="ECO:0000313" key="11">
    <source>
        <dbReference type="Proteomes" id="UP001201812"/>
    </source>
</evidence>
<dbReference type="PROSITE" id="PS50071">
    <property type="entry name" value="HOMEOBOX_2"/>
    <property type="match status" value="1"/>
</dbReference>
<dbReference type="GO" id="GO:0000981">
    <property type="term" value="F:DNA-binding transcription factor activity, RNA polymerase II-specific"/>
    <property type="evidence" value="ECO:0007669"/>
    <property type="project" value="InterPro"/>
</dbReference>
<dbReference type="Gene3D" id="1.10.10.60">
    <property type="entry name" value="Homeodomain-like"/>
    <property type="match status" value="1"/>
</dbReference>
<evidence type="ECO:0000259" key="9">
    <source>
        <dbReference type="PROSITE" id="PS50071"/>
    </source>
</evidence>
<dbReference type="InterPro" id="IPR017970">
    <property type="entry name" value="Homeobox_CS"/>
</dbReference>
<evidence type="ECO:0000256" key="2">
    <source>
        <dbReference type="ARBA" id="ARBA00022473"/>
    </source>
</evidence>
<dbReference type="GO" id="GO:0030154">
    <property type="term" value="P:cell differentiation"/>
    <property type="evidence" value="ECO:0007669"/>
    <property type="project" value="TreeGrafter"/>
</dbReference>
<dbReference type="PROSITE" id="PS00027">
    <property type="entry name" value="HOMEOBOX_1"/>
    <property type="match status" value="1"/>
</dbReference>
<dbReference type="SUPFAM" id="SSF46689">
    <property type="entry name" value="Homeodomain-like"/>
    <property type="match status" value="1"/>
</dbReference>
<dbReference type="GO" id="GO:0000978">
    <property type="term" value="F:RNA polymerase II cis-regulatory region sequence-specific DNA binding"/>
    <property type="evidence" value="ECO:0007669"/>
    <property type="project" value="TreeGrafter"/>
</dbReference>
<keyword evidence="5 6" id="KW-0539">Nucleus</keyword>
<dbReference type="PANTHER" id="PTHR24340:SF41">
    <property type="entry name" value="MUSCLE-SPECIFIC HOMEOBOX PROTEIN TINMAN-RELATED"/>
    <property type="match status" value="1"/>
</dbReference>
<protein>
    <submittedName>
        <fullName evidence="10">Homeobox domain-containing protein</fullName>
    </submittedName>
</protein>
<dbReference type="CDD" id="cd00086">
    <property type="entry name" value="homeodomain"/>
    <property type="match status" value="1"/>
</dbReference>
<dbReference type="InterPro" id="IPR050394">
    <property type="entry name" value="Homeobox_NK-like"/>
</dbReference>
<dbReference type="GO" id="GO:0005634">
    <property type="term" value="C:nucleus"/>
    <property type="evidence" value="ECO:0007669"/>
    <property type="project" value="UniProtKB-SubCell"/>
</dbReference>
<dbReference type="PANTHER" id="PTHR24340">
    <property type="entry name" value="HOMEOBOX PROTEIN NKX"/>
    <property type="match status" value="1"/>
</dbReference>
<evidence type="ECO:0000313" key="10">
    <source>
        <dbReference type="EMBL" id="KAI1714884.1"/>
    </source>
</evidence>
<sequence>MYSSESLPFEPSITIGTNGTVEDNGTAQMFASSSWPLSTSIPQPMLNPQVYCTSTNTFFPAPIAVSANATAVRYGRSMATLSGLLSTQPFHPHTVLPNAVSSFYPGMGTVGMFHTGATGSYSGATPHFQSKATPNFTPDAPQDPAPLDSTSCSISSDRGSKKRILFSREQTNELEAFYVRKRFISTSERNALANRTGLSSTQVKIWFQNRRYKNRKVEKDLKFLASKEERQPSNNAITMEATRSIKFEIETEVNGSEQKIENNAIIPTIQPAGNGIWNDQYGHHQNGHNANLFRGNNIYNNFYHPYLYRTDFY</sequence>
<evidence type="ECO:0000256" key="1">
    <source>
        <dbReference type="ARBA" id="ARBA00004123"/>
    </source>
</evidence>
<evidence type="ECO:0000256" key="5">
    <source>
        <dbReference type="ARBA" id="ARBA00023242"/>
    </source>
</evidence>
<gene>
    <name evidence="10" type="ORF">DdX_08155</name>
</gene>
<evidence type="ECO:0000256" key="7">
    <source>
        <dbReference type="RuleBase" id="RU000682"/>
    </source>
</evidence>
<evidence type="ECO:0000256" key="8">
    <source>
        <dbReference type="SAM" id="MobiDB-lite"/>
    </source>
</evidence>
<dbReference type="SMART" id="SM00389">
    <property type="entry name" value="HOX"/>
    <property type="match status" value="1"/>
</dbReference>
<dbReference type="InterPro" id="IPR001356">
    <property type="entry name" value="HD"/>
</dbReference>
<evidence type="ECO:0000256" key="6">
    <source>
        <dbReference type="PROSITE-ProRule" id="PRU00108"/>
    </source>
</evidence>
<dbReference type="InterPro" id="IPR000047">
    <property type="entry name" value="HTH_motif"/>
</dbReference>
<organism evidence="10 11">
    <name type="scientific">Ditylenchus destructor</name>
    <dbReference type="NCBI Taxonomy" id="166010"/>
    <lineage>
        <taxon>Eukaryota</taxon>
        <taxon>Metazoa</taxon>
        <taxon>Ecdysozoa</taxon>
        <taxon>Nematoda</taxon>
        <taxon>Chromadorea</taxon>
        <taxon>Rhabditida</taxon>
        <taxon>Tylenchina</taxon>
        <taxon>Tylenchomorpha</taxon>
        <taxon>Sphaerularioidea</taxon>
        <taxon>Anguinidae</taxon>
        <taxon>Anguininae</taxon>
        <taxon>Ditylenchus</taxon>
    </lineage>
</organism>
<feature type="compositionally biased region" description="Polar residues" evidence="8">
    <location>
        <begin position="124"/>
        <end position="136"/>
    </location>
</feature>
<dbReference type="EMBL" id="JAKKPZ010000012">
    <property type="protein sequence ID" value="KAI1714884.1"/>
    <property type="molecule type" value="Genomic_DNA"/>
</dbReference>
<accession>A0AAD4N6T3</accession>
<keyword evidence="4 6" id="KW-0371">Homeobox</keyword>
<feature type="DNA-binding region" description="Homeobox" evidence="6">
    <location>
        <begin position="159"/>
        <end position="218"/>
    </location>
</feature>
<proteinExistence type="predicted"/>
<dbReference type="Proteomes" id="UP001201812">
    <property type="component" value="Unassembled WGS sequence"/>
</dbReference>